<name>A0A9P8VSK0_9HYPO</name>
<dbReference type="InterPro" id="IPR036291">
    <property type="entry name" value="NAD(P)-bd_dom_sf"/>
</dbReference>
<keyword evidence="6" id="KW-1185">Reference proteome</keyword>
<dbReference type="EMBL" id="JAGPYM010000066">
    <property type="protein sequence ID" value="KAH6869767.1"/>
    <property type="molecule type" value="Genomic_DNA"/>
</dbReference>
<evidence type="ECO:0000259" key="4">
    <source>
        <dbReference type="Pfam" id="PF05368"/>
    </source>
</evidence>
<gene>
    <name evidence="5" type="ORF">B0T10DRAFT_593266</name>
</gene>
<evidence type="ECO:0000256" key="2">
    <source>
        <dbReference type="ARBA" id="ARBA00022857"/>
    </source>
</evidence>
<dbReference type="InterPro" id="IPR008030">
    <property type="entry name" value="NmrA-like"/>
</dbReference>
<dbReference type="InterPro" id="IPR051609">
    <property type="entry name" value="NmrA/Isoflavone_reductase-like"/>
</dbReference>
<organism evidence="5 6">
    <name type="scientific">Thelonectria olida</name>
    <dbReference type="NCBI Taxonomy" id="1576542"/>
    <lineage>
        <taxon>Eukaryota</taxon>
        <taxon>Fungi</taxon>
        <taxon>Dikarya</taxon>
        <taxon>Ascomycota</taxon>
        <taxon>Pezizomycotina</taxon>
        <taxon>Sordariomycetes</taxon>
        <taxon>Hypocreomycetidae</taxon>
        <taxon>Hypocreales</taxon>
        <taxon>Nectriaceae</taxon>
        <taxon>Thelonectria</taxon>
    </lineage>
</organism>
<proteinExistence type="inferred from homology"/>
<keyword evidence="2" id="KW-0521">NADP</keyword>
<comment type="similarity">
    <text evidence="1">Belongs to the NmrA-type oxidoreductase family. Isoflavone reductase subfamily.</text>
</comment>
<dbReference type="SUPFAM" id="SSF51735">
    <property type="entry name" value="NAD(P)-binding Rossmann-fold domains"/>
    <property type="match status" value="1"/>
</dbReference>
<dbReference type="Proteomes" id="UP000777438">
    <property type="component" value="Unassembled WGS sequence"/>
</dbReference>
<feature type="domain" description="NmrA-like" evidence="4">
    <location>
        <begin position="3"/>
        <end position="157"/>
    </location>
</feature>
<reference evidence="5 6" key="1">
    <citation type="journal article" date="2021" name="Nat. Commun.">
        <title>Genetic determinants of endophytism in the Arabidopsis root mycobiome.</title>
        <authorList>
            <person name="Mesny F."/>
            <person name="Miyauchi S."/>
            <person name="Thiergart T."/>
            <person name="Pickel B."/>
            <person name="Atanasova L."/>
            <person name="Karlsson M."/>
            <person name="Huettel B."/>
            <person name="Barry K.W."/>
            <person name="Haridas S."/>
            <person name="Chen C."/>
            <person name="Bauer D."/>
            <person name="Andreopoulos W."/>
            <person name="Pangilinan J."/>
            <person name="LaButti K."/>
            <person name="Riley R."/>
            <person name="Lipzen A."/>
            <person name="Clum A."/>
            <person name="Drula E."/>
            <person name="Henrissat B."/>
            <person name="Kohler A."/>
            <person name="Grigoriev I.V."/>
            <person name="Martin F.M."/>
            <person name="Hacquard S."/>
        </authorList>
    </citation>
    <scope>NUCLEOTIDE SEQUENCE [LARGE SCALE GENOMIC DNA]</scope>
    <source>
        <strain evidence="5 6">MPI-CAGE-CH-0241</strain>
    </source>
</reference>
<sequence>MVKIAIAGGSGHVGREILDALAAAQKHDIRVLSRKDAPETEIAPGVTWLKVSYEDTAQLVAALEGVETVLSFITEMDNEKSPIQRNLIDAAIRANVRRFAPSEWSTSHLEHLGWYSYKNDIRNYLAELNKEKKVLEYSLFHPGLFTNYFTFPFNSSKHFSLFELPINFHQRRALVREGGKDDVITLTTVQDLAKVLAHAVEYEGEWPVSGGMKGTEMTIAELIALGEKIRGPFEVEELKNEDLEARAVKPSWIPKFSHPNVPLEEQDTFAVPLLSGFLLSISAGAWKVTDDAWNERLPDYKFTQAEEFLTGAWAEIDAGAKSLQTKG</sequence>
<comment type="caution">
    <text evidence="5">The sequence shown here is derived from an EMBL/GenBank/DDBJ whole genome shotgun (WGS) entry which is preliminary data.</text>
</comment>
<dbReference type="AlphaFoldDB" id="A0A9P8VSK0"/>
<evidence type="ECO:0000313" key="5">
    <source>
        <dbReference type="EMBL" id="KAH6869767.1"/>
    </source>
</evidence>
<dbReference type="OrthoDB" id="10000533at2759"/>
<evidence type="ECO:0000256" key="3">
    <source>
        <dbReference type="ARBA" id="ARBA00023002"/>
    </source>
</evidence>
<dbReference type="PANTHER" id="PTHR47706">
    <property type="entry name" value="NMRA-LIKE FAMILY PROTEIN"/>
    <property type="match status" value="1"/>
</dbReference>
<dbReference type="GO" id="GO:0016491">
    <property type="term" value="F:oxidoreductase activity"/>
    <property type="evidence" value="ECO:0007669"/>
    <property type="project" value="UniProtKB-KW"/>
</dbReference>
<dbReference type="Gene3D" id="3.40.50.720">
    <property type="entry name" value="NAD(P)-binding Rossmann-like Domain"/>
    <property type="match status" value="1"/>
</dbReference>
<dbReference type="Pfam" id="PF05368">
    <property type="entry name" value="NmrA"/>
    <property type="match status" value="1"/>
</dbReference>
<dbReference type="PANTHER" id="PTHR47706:SF4">
    <property type="entry name" value="NMRA-LIKE DOMAIN-CONTAINING PROTEIN"/>
    <property type="match status" value="1"/>
</dbReference>
<keyword evidence="3" id="KW-0560">Oxidoreductase</keyword>
<protein>
    <recommendedName>
        <fullName evidence="4">NmrA-like domain-containing protein</fullName>
    </recommendedName>
</protein>
<evidence type="ECO:0000313" key="6">
    <source>
        <dbReference type="Proteomes" id="UP000777438"/>
    </source>
</evidence>
<evidence type="ECO:0000256" key="1">
    <source>
        <dbReference type="ARBA" id="ARBA00005725"/>
    </source>
</evidence>
<accession>A0A9P8VSK0</accession>